<dbReference type="EMBL" id="CP070496">
    <property type="protein sequence ID" value="QSB04211.1"/>
    <property type="molecule type" value="Genomic_DNA"/>
</dbReference>
<comment type="similarity">
    <text evidence="1 7">Belongs to the thioredoxin family.</text>
</comment>
<dbReference type="Gene3D" id="3.40.30.10">
    <property type="entry name" value="Glutaredoxin"/>
    <property type="match status" value="1"/>
</dbReference>
<gene>
    <name evidence="11" type="primary">trxA</name>
    <name evidence="11" type="ORF">JQS30_10360</name>
</gene>
<dbReference type="Proteomes" id="UP000662939">
    <property type="component" value="Chromosome"/>
</dbReference>
<evidence type="ECO:0000256" key="1">
    <source>
        <dbReference type="ARBA" id="ARBA00008987"/>
    </source>
</evidence>
<dbReference type="PROSITE" id="PS51352">
    <property type="entry name" value="THIOREDOXIN_2"/>
    <property type="match status" value="1"/>
</dbReference>
<dbReference type="FunFam" id="3.40.30.10:FF:000155">
    <property type="entry name" value="Thioredoxin"/>
    <property type="match status" value="1"/>
</dbReference>
<reference evidence="11" key="1">
    <citation type="submission" date="2021-02" db="EMBL/GenBank/DDBJ databases">
        <title>Natronoglycomyces albus gen. nov., sp. nov, a haloalkaliphilic actinobacterium from a soda solonchak soil.</title>
        <authorList>
            <person name="Sorokin D.Y."/>
            <person name="Khijniak T.V."/>
            <person name="Zakharycheva A.P."/>
            <person name="Boueva O.V."/>
            <person name="Ariskina E.V."/>
            <person name="Hahnke R.L."/>
            <person name="Bunk B."/>
            <person name="Sproer C."/>
            <person name="Schumann P."/>
            <person name="Evtushenko L.I."/>
            <person name="Kublanov I.V."/>
        </authorList>
    </citation>
    <scope>NUCLEOTIDE SEQUENCE</scope>
    <source>
        <strain evidence="11">DSM 106290</strain>
    </source>
</reference>
<keyword evidence="2" id="KW-0813">Transport</keyword>
<feature type="domain" description="Thioredoxin" evidence="10">
    <location>
        <begin position="1"/>
        <end position="105"/>
    </location>
</feature>
<feature type="active site" description="Nucleophile" evidence="8">
    <location>
        <position position="30"/>
    </location>
</feature>
<dbReference type="KEGG" id="nav:JQS30_10360"/>
<evidence type="ECO:0000313" key="11">
    <source>
        <dbReference type="EMBL" id="QSB04211.1"/>
    </source>
</evidence>
<evidence type="ECO:0000256" key="4">
    <source>
        <dbReference type="ARBA" id="ARBA00023157"/>
    </source>
</evidence>
<dbReference type="InterPro" id="IPR017937">
    <property type="entry name" value="Thioredoxin_CS"/>
</dbReference>
<dbReference type="PANTHER" id="PTHR45663">
    <property type="entry name" value="GEO12009P1"/>
    <property type="match status" value="1"/>
</dbReference>
<proteinExistence type="inferred from homology"/>
<dbReference type="GO" id="GO:0015035">
    <property type="term" value="F:protein-disulfide reductase activity"/>
    <property type="evidence" value="ECO:0007669"/>
    <property type="project" value="UniProtKB-UniRule"/>
</dbReference>
<feature type="active site" description="Nucleophile" evidence="8">
    <location>
        <position position="33"/>
    </location>
</feature>
<organism evidence="11 12">
    <name type="scientific">Natronoglycomyces albus</name>
    <dbReference type="NCBI Taxonomy" id="2811108"/>
    <lineage>
        <taxon>Bacteria</taxon>
        <taxon>Bacillati</taxon>
        <taxon>Actinomycetota</taxon>
        <taxon>Actinomycetes</taxon>
        <taxon>Glycomycetales</taxon>
        <taxon>Glycomycetaceae</taxon>
        <taxon>Natronoglycomyces</taxon>
    </lineage>
</organism>
<evidence type="ECO:0000313" key="12">
    <source>
        <dbReference type="Proteomes" id="UP000662939"/>
    </source>
</evidence>
<dbReference type="RefSeq" id="WP_213170211.1">
    <property type="nucleotide sequence ID" value="NZ_CP070496.1"/>
</dbReference>
<dbReference type="InterPro" id="IPR013766">
    <property type="entry name" value="Thioredoxin_domain"/>
</dbReference>
<evidence type="ECO:0000259" key="10">
    <source>
        <dbReference type="PROSITE" id="PS51352"/>
    </source>
</evidence>
<evidence type="ECO:0000256" key="5">
    <source>
        <dbReference type="ARBA" id="ARBA00023284"/>
    </source>
</evidence>
<evidence type="ECO:0000256" key="8">
    <source>
        <dbReference type="PIRSR" id="PIRSR000077-1"/>
    </source>
</evidence>
<dbReference type="Pfam" id="PF00085">
    <property type="entry name" value="Thioredoxin"/>
    <property type="match status" value="1"/>
</dbReference>
<dbReference type="InterPro" id="IPR036249">
    <property type="entry name" value="Thioredoxin-like_sf"/>
</dbReference>
<feature type="site" description="Contributes to redox potential value" evidence="8">
    <location>
        <position position="32"/>
    </location>
</feature>
<evidence type="ECO:0000256" key="7">
    <source>
        <dbReference type="PIRNR" id="PIRNR000077"/>
    </source>
</evidence>
<dbReference type="PROSITE" id="PS00194">
    <property type="entry name" value="THIOREDOXIN_1"/>
    <property type="match status" value="1"/>
</dbReference>
<evidence type="ECO:0000256" key="3">
    <source>
        <dbReference type="ARBA" id="ARBA00022982"/>
    </source>
</evidence>
<dbReference type="InterPro" id="IPR005746">
    <property type="entry name" value="Thioredoxin"/>
</dbReference>
<dbReference type="CDD" id="cd02947">
    <property type="entry name" value="TRX_family"/>
    <property type="match status" value="1"/>
</dbReference>
<keyword evidence="12" id="KW-1185">Reference proteome</keyword>
<feature type="site" description="Deprotonates C-terminal active site Cys" evidence="8">
    <location>
        <position position="24"/>
    </location>
</feature>
<evidence type="ECO:0000256" key="9">
    <source>
        <dbReference type="PIRSR" id="PIRSR000077-4"/>
    </source>
</evidence>
<evidence type="ECO:0000256" key="6">
    <source>
        <dbReference type="NCBIfam" id="TIGR01068"/>
    </source>
</evidence>
<dbReference type="PRINTS" id="PR00421">
    <property type="entry name" value="THIOREDOXIN"/>
</dbReference>
<keyword evidence="4 9" id="KW-1015">Disulfide bond</keyword>
<dbReference type="SUPFAM" id="SSF52833">
    <property type="entry name" value="Thioredoxin-like"/>
    <property type="match status" value="1"/>
</dbReference>
<dbReference type="PIRSF" id="PIRSF000077">
    <property type="entry name" value="Thioredoxin"/>
    <property type="match status" value="1"/>
</dbReference>
<evidence type="ECO:0000256" key="2">
    <source>
        <dbReference type="ARBA" id="ARBA00022448"/>
    </source>
</evidence>
<protein>
    <recommendedName>
        <fullName evidence="6 7">Thioredoxin</fullName>
    </recommendedName>
</protein>
<dbReference type="NCBIfam" id="TIGR01068">
    <property type="entry name" value="thioredoxin"/>
    <property type="match status" value="1"/>
</dbReference>
<keyword evidence="5 9" id="KW-0676">Redox-active center</keyword>
<name>A0A895XEF7_9ACTN</name>
<feature type="disulfide bond" description="Redox-active" evidence="9">
    <location>
        <begin position="30"/>
        <end position="33"/>
    </location>
</feature>
<sequence>MATIDLTKETFKDTIEADGIVLVDYWAQWCGPCRQFAPTFQEVSDNHEDIVFAKVDTEAEPEIAAAVNIQSIPTLMVFRDGILVFAQPGALPKEALEDLISQARKLDMDDVRAQVAAEEAGRAQS</sequence>
<accession>A0A895XEF7</accession>
<dbReference type="GO" id="GO:0005829">
    <property type="term" value="C:cytosol"/>
    <property type="evidence" value="ECO:0007669"/>
    <property type="project" value="TreeGrafter"/>
</dbReference>
<keyword evidence="3" id="KW-0249">Electron transport</keyword>
<feature type="site" description="Contributes to redox potential value" evidence="8">
    <location>
        <position position="31"/>
    </location>
</feature>
<dbReference type="PANTHER" id="PTHR45663:SF40">
    <property type="entry name" value="THIOREDOXIN 2"/>
    <property type="match status" value="1"/>
</dbReference>
<dbReference type="AlphaFoldDB" id="A0A895XEF7"/>